<dbReference type="InterPro" id="IPR016167">
    <property type="entry name" value="FAD-bd_PCMH_sub1"/>
</dbReference>
<dbReference type="Pfam" id="PF09265">
    <property type="entry name" value="Cytokin-bind"/>
    <property type="match status" value="1"/>
</dbReference>
<evidence type="ECO:0000313" key="7">
    <source>
        <dbReference type="EMBL" id="KAF2164976.1"/>
    </source>
</evidence>
<dbReference type="RefSeq" id="XP_033665865.1">
    <property type="nucleotide sequence ID" value="XM_033807432.1"/>
</dbReference>
<dbReference type="PROSITE" id="PS51387">
    <property type="entry name" value="FAD_PCMH"/>
    <property type="match status" value="1"/>
</dbReference>
<dbReference type="AlphaFoldDB" id="A0A6A6CHS3"/>
<sequence length="455" mass="49799">MAASEQLDSFFKQHPHIRYVTPTSPDYPELRSTWYGNEGATPLGIARPQNAEDVGAIVSFTGSSNIPFTVRTGGHDSWFRGFAADALTIDMRDIDFVQIEASKSSARIGGGVLQGQVARELSKERLTTSMGSVPSVGYVGWAVCGGYGRFAGTYGMGVDQILAAKLVNCDGQILEADAEMLRIIRGGGGMLGVIVELTIKIYPLEKLLAGRIVFESSDLAAIIKEFASGDRALERDGFPAPLHILPVIVNAPLGKTLAVAFTWSSPDFATGRQYVDRVSSFGHAIMNTVEETNIPDWQEASAAGLPPVMFGIHNQKSCRVYSLSDQVAEVIADAAAKMPSDPATLTGIHTLREAEEPIQDSVFKVREPHFFIEMLSTVSEPDPKKIEEAKKWAAEYHDALMKIDEGNLEKAQYFTHTSPEDADFQGMYGEYWDSLVEAKRKYDPRNVFRSGPTFE</sequence>
<dbReference type="Pfam" id="PF01565">
    <property type="entry name" value="FAD_binding_4"/>
    <property type="match status" value="1"/>
</dbReference>
<keyword evidence="8" id="KW-1185">Reference proteome</keyword>
<dbReference type="InterPro" id="IPR016166">
    <property type="entry name" value="FAD-bd_PCMH"/>
</dbReference>
<keyword evidence="4" id="KW-0274">FAD</keyword>
<dbReference type="PANTHER" id="PTHR42973:SF7">
    <property type="entry name" value="FAD-BINDING PCMH-TYPE DOMAIN-CONTAINING PROTEIN"/>
    <property type="match status" value="1"/>
</dbReference>
<dbReference type="Proteomes" id="UP000799537">
    <property type="component" value="Unassembled WGS sequence"/>
</dbReference>
<evidence type="ECO:0000256" key="4">
    <source>
        <dbReference type="ARBA" id="ARBA00022827"/>
    </source>
</evidence>
<dbReference type="PANTHER" id="PTHR42973">
    <property type="entry name" value="BINDING OXIDOREDUCTASE, PUTATIVE (AFU_ORTHOLOGUE AFUA_1G17690)-RELATED"/>
    <property type="match status" value="1"/>
</dbReference>
<dbReference type="SUPFAM" id="SSF55103">
    <property type="entry name" value="FAD-linked oxidases, C-terminal domain"/>
    <property type="match status" value="1"/>
</dbReference>
<dbReference type="Gene3D" id="3.30.43.10">
    <property type="entry name" value="Uridine Diphospho-n-acetylenolpyruvylglucosamine Reductase, domain 2"/>
    <property type="match status" value="1"/>
</dbReference>
<proteinExistence type="inferred from homology"/>
<protein>
    <recommendedName>
        <fullName evidence="2">cytokinin dehydrogenase</fullName>
        <ecNumber evidence="2">1.5.99.12</ecNumber>
    </recommendedName>
</protein>
<dbReference type="InterPro" id="IPR006094">
    <property type="entry name" value="Oxid_FAD_bind_N"/>
</dbReference>
<evidence type="ECO:0000313" key="8">
    <source>
        <dbReference type="Proteomes" id="UP000799537"/>
    </source>
</evidence>
<name>A0A6A6CHS3_ZASCE</name>
<reference evidence="7" key="1">
    <citation type="journal article" date="2020" name="Stud. Mycol.">
        <title>101 Dothideomycetes genomes: a test case for predicting lifestyles and emergence of pathogens.</title>
        <authorList>
            <person name="Haridas S."/>
            <person name="Albert R."/>
            <person name="Binder M."/>
            <person name="Bloem J."/>
            <person name="Labutti K."/>
            <person name="Salamov A."/>
            <person name="Andreopoulos B."/>
            <person name="Baker S."/>
            <person name="Barry K."/>
            <person name="Bills G."/>
            <person name="Bluhm B."/>
            <person name="Cannon C."/>
            <person name="Castanera R."/>
            <person name="Culley D."/>
            <person name="Daum C."/>
            <person name="Ezra D."/>
            <person name="Gonzalez J."/>
            <person name="Henrissat B."/>
            <person name="Kuo A."/>
            <person name="Liang C."/>
            <person name="Lipzen A."/>
            <person name="Lutzoni F."/>
            <person name="Magnuson J."/>
            <person name="Mondo S."/>
            <person name="Nolan M."/>
            <person name="Ohm R."/>
            <person name="Pangilinan J."/>
            <person name="Park H.-J."/>
            <person name="Ramirez L."/>
            <person name="Alfaro M."/>
            <person name="Sun H."/>
            <person name="Tritt A."/>
            <person name="Yoshinaga Y."/>
            <person name="Zwiers L.-H."/>
            <person name="Turgeon B."/>
            <person name="Goodwin S."/>
            <person name="Spatafora J."/>
            <person name="Crous P."/>
            <person name="Grigoriev I."/>
        </authorList>
    </citation>
    <scope>NUCLEOTIDE SEQUENCE</scope>
    <source>
        <strain evidence="7">ATCC 36951</strain>
    </source>
</reference>
<dbReference type="EMBL" id="ML993602">
    <property type="protein sequence ID" value="KAF2164976.1"/>
    <property type="molecule type" value="Genomic_DNA"/>
</dbReference>
<dbReference type="InterPro" id="IPR016164">
    <property type="entry name" value="FAD-linked_Oxase-like_C"/>
</dbReference>
<evidence type="ECO:0000256" key="1">
    <source>
        <dbReference type="ARBA" id="ARBA00005466"/>
    </source>
</evidence>
<dbReference type="InterPro" id="IPR015345">
    <property type="entry name" value="Cytokinin_DH_FAD/cytokin-bd"/>
</dbReference>
<organism evidence="7 8">
    <name type="scientific">Zasmidium cellare ATCC 36951</name>
    <dbReference type="NCBI Taxonomy" id="1080233"/>
    <lineage>
        <taxon>Eukaryota</taxon>
        <taxon>Fungi</taxon>
        <taxon>Dikarya</taxon>
        <taxon>Ascomycota</taxon>
        <taxon>Pezizomycotina</taxon>
        <taxon>Dothideomycetes</taxon>
        <taxon>Dothideomycetidae</taxon>
        <taxon>Mycosphaerellales</taxon>
        <taxon>Mycosphaerellaceae</taxon>
        <taxon>Zasmidium</taxon>
    </lineage>
</organism>
<evidence type="ECO:0000256" key="5">
    <source>
        <dbReference type="ARBA" id="ARBA00023002"/>
    </source>
</evidence>
<gene>
    <name evidence="7" type="ORF">M409DRAFT_24878</name>
</gene>
<evidence type="ECO:0000259" key="6">
    <source>
        <dbReference type="PROSITE" id="PS51387"/>
    </source>
</evidence>
<evidence type="ECO:0000256" key="2">
    <source>
        <dbReference type="ARBA" id="ARBA00011928"/>
    </source>
</evidence>
<dbReference type="InterPro" id="IPR036318">
    <property type="entry name" value="FAD-bd_PCMH-like_sf"/>
</dbReference>
<dbReference type="OrthoDB" id="415825at2759"/>
<accession>A0A6A6CHS3</accession>
<feature type="domain" description="FAD-binding PCMH-type" evidence="6">
    <location>
        <begin position="38"/>
        <end position="204"/>
    </location>
</feature>
<dbReference type="GO" id="GO:0009690">
    <property type="term" value="P:cytokinin metabolic process"/>
    <property type="evidence" value="ECO:0007669"/>
    <property type="project" value="InterPro"/>
</dbReference>
<evidence type="ECO:0000256" key="3">
    <source>
        <dbReference type="ARBA" id="ARBA00022630"/>
    </source>
</evidence>
<dbReference type="GeneID" id="54560704"/>
<dbReference type="EC" id="1.5.99.12" evidence="2"/>
<dbReference type="SUPFAM" id="SSF56176">
    <property type="entry name" value="FAD-binding/transporter-associated domain-like"/>
    <property type="match status" value="1"/>
</dbReference>
<dbReference type="Gene3D" id="3.30.465.10">
    <property type="match status" value="1"/>
</dbReference>
<dbReference type="Gene3D" id="3.40.462.20">
    <property type="match status" value="1"/>
</dbReference>
<keyword evidence="3" id="KW-0285">Flavoprotein</keyword>
<dbReference type="InterPro" id="IPR050416">
    <property type="entry name" value="FAD-linked_Oxidoreductase"/>
</dbReference>
<dbReference type="GO" id="GO:0019139">
    <property type="term" value="F:cytokinin dehydrogenase activity"/>
    <property type="evidence" value="ECO:0007669"/>
    <property type="project" value="UniProtKB-EC"/>
</dbReference>
<comment type="similarity">
    <text evidence="1">Belongs to the oxygen-dependent FAD-linked oxidoreductase family.</text>
</comment>
<dbReference type="InterPro" id="IPR016169">
    <property type="entry name" value="FAD-bd_PCMH_sub2"/>
</dbReference>
<keyword evidence="5" id="KW-0560">Oxidoreductase</keyword>
<dbReference type="GO" id="GO:0071949">
    <property type="term" value="F:FAD binding"/>
    <property type="evidence" value="ECO:0007669"/>
    <property type="project" value="InterPro"/>
</dbReference>